<evidence type="ECO:0000259" key="1">
    <source>
        <dbReference type="PROSITE" id="PS51831"/>
    </source>
</evidence>
<name>A0A4S4C3Z5_9BACI</name>
<dbReference type="AlphaFoldDB" id="A0A4S4C3Z5"/>
<sequence>MFTKWFNHHEYFRYGFFILLIFSFILNSVVLQNHSNFFILYIISVIFLGIGFYNKPAWYLILFTVFVVSCRFFLIRDQEDNLLVTFMIYLISYLLITFISAGFMLNVQKVKDDNLELTTALANALDSRDTYTLHHSENVAKYGVKIAEKLNLSKEECSIIRIGGLLHDIGKIGVPEHILTKPGKLTEDEYNVITTHPTIGYEIIKHVTSFHRNGVLDIVLYHHERYDGKGYPAGLKGEEIPLVARIISVADTFDAMISRRVYREELDLAFTLNEIKKNKGTQFDPEIVDVFLSLFEDEAEGKRNIHVFNLKQ</sequence>
<evidence type="ECO:0000313" key="4">
    <source>
        <dbReference type="Proteomes" id="UP000310334"/>
    </source>
</evidence>
<dbReference type="Proteomes" id="UP000310334">
    <property type="component" value="Unassembled WGS sequence"/>
</dbReference>
<proteinExistence type="predicted"/>
<dbReference type="InterPro" id="IPR003607">
    <property type="entry name" value="HD/PDEase_dom"/>
</dbReference>
<keyword evidence="4" id="KW-1185">Reference proteome</keyword>
<evidence type="ECO:0000259" key="2">
    <source>
        <dbReference type="PROSITE" id="PS51832"/>
    </source>
</evidence>
<dbReference type="RefSeq" id="WP_136351712.1">
    <property type="nucleotide sequence ID" value="NZ_CP046266.1"/>
</dbReference>
<dbReference type="InterPro" id="IPR037522">
    <property type="entry name" value="HD_GYP_dom"/>
</dbReference>
<dbReference type="SUPFAM" id="SSF109604">
    <property type="entry name" value="HD-domain/PDEase-like"/>
    <property type="match status" value="1"/>
</dbReference>
<dbReference type="PROSITE" id="PS51832">
    <property type="entry name" value="HD_GYP"/>
    <property type="match status" value="1"/>
</dbReference>
<reference evidence="3 4" key="1">
    <citation type="submission" date="2019-04" db="EMBL/GenBank/DDBJ databases">
        <title>Bacillus sediminilitoris sp. nov., isolated from a tidal flat sediment on the East China Sea.</title>
        <authorList>
            <person name="Wei Y."/>
            <person name="Mao H."/>
            <person name="Fang J."/>
        </authorList>
    </citation>
    <scope>NUCLEOTIDE SEQUENCE [LARGE SCALE GENOMIC DNA]</scope>
    <source>
        <strain evidence="3 4">DSL-17</strain>
    </source>
</reference>
<dbReference type="PROSITE" id="PS51831">
    <property type="entry name" value="HD"/>
    <property type="match status" value="1"/>
</dbReference>
<dbReference type="EMBL" id="SSNT01000002">
    <property type="protein sequence ID" value="THF82415.1"/>
    <property type="molecule type" value="Genomic_DNA"/>
</dbReference>
<feature type="domain" description="HD-GYP" evidence="2">
    <location>
        <begin position="110"/>
        <end position="307"/>
    </location>
</feature>
<organism evidence="3 4">
    <name type="scientific">Metabacillus sediminilitoris</name>
    <dbReference type="NCBI Taxonomy" id="2567941"/>
    <lineage>
        <taxon>Bacteria</taxon>
        <taxon>Bacillati</taxon>
        <taxon>Bacillota</taxon>
        <taxon>Bacilli</taxon>
        <taxon>Bacillales</taxon>
        <taxon>Bacillaceae</taxon>
        <taxon>Metabacillus</taxon>
    </lineage>
</organism>
<dbReference type="SMART" id="SM00471">
    <property type="entry name" value="HDc"/>
    <property type="match status" value="1"/>
</dbReference>
<dbReference type="CDD" id="cd00077">
    <property type="entry name" value="HDc"/>
    <property type="match status" value="1"/>
</dbReference>
<comment type="caution">
    <text evidence="3">The sequence shown here is derived from an EMBL/GenBank/DDBJ whole genome shotgun (WGS) entry which is preliminary data.</text>
</comment>
<dbReference type="InterPro" id="IPR006675">
    <property type="entry name" value="HDIG_dom"/>
</dbReference>
<feature type="domain" description="HD" evidence="1">
    <location>
        <begin position="132"/>
        <end position="256"/>
    </location>
</feature>
<protein>
    <submittedName>
        <fullName evidence="3">HD-GYP domain-containing protein</fullName>
    </submittedName>
</protein>
<dbReference type="Gene3D" id="1.10.3210.10">
    <property type="entry name" value="Hypothetical protein af1432"/>
    <property type="match status" value="1"/>
</dbReference>
<accession>A0A4S4C3Z5</accession>
<dbReference type="NCBIfam" id="TIGR00277">
    <property type="entry name" value="HDIG"/>
    <property type="match status" value="1"/>
</dbReference>
<dbReference type="OrthoDB" id="9759601at2"/>
<evidence type="ECO:0000313" key="3">
    <source>
        <dbReference type="EMBL" id="THF82415.1"/>
    </source>
</evidence>
<dbReference type="InterPro" id="IPR006674">
    <property type="entry name" value="HD_domain"/>
</dbReference>
<gene>
    <name evidence="3" type="ORF">E6W99_03010</name>
</gene>
<dbReference type="PANTHER" id="PTHR43155">
    <property type="entry name" value="CYCLIC DI-GMP PHOSPHODIESTERASE PA4108-RELATED"/>
    <property type="match status" value="1"/>
</dbReference>
<dbReference type="Pfam" id="PF13487">
    <property type="entry name" value="HD_5"/>
    <property type="match status" value="1"/>
</dbReference>